<comment type="caution">
    <text evidence="1">The sequence shown here is derived from an EMBL/GenBank/DDBJ whole genome shotgun (WGS) entry which is preliminary data.</text>
</comment>
<reference evidence="1 2" key="1">
    <citation type="journal article" date="2016" name="Environ. Microbiol.">
        <title>New Methyloceanibacter diversity from North Sea sediments includes methanotroph containing solely the soluble methane monooxygenase.</title>
        <authorList>
            <person name="Vekeman B."/>
            <person name="Kerckhof F.M."/>
            <person name="Cremers G."/>
            <person name="de Vos P."/>
            <person name="Vandamme P."/>
            <person name="Boon N."/>
            <person name="Op den Camp H.J."/>
            <person name="Heylen K."/>
        </authorList>
    </citation>
    <scope>NUCLEOTIDE SEQUENCE [LARGE SCALE GENOMIC DNA]</scope>
    <source>
        <strain evidence="1 2">R-67174</strain>
    </source>
</reference>
<accession>A0A1E3VWL0</accession>
<dbReference type="Proteomes" id="UP000094501">
    <property type="component" value="Unassembled WGS sequence"/>
</dbReference>
<dbReference type="Pfam" id="PF19653">
    <property type="entry name" value="DUF6156"/>
    <property type="match status" value="1"/>
</dbReference>
<dbReference type="OrthoDB" id="8563989at2"/>
<dbReference type="InterPro" id="IPR046154">
    <property type="entry name" value="DUF6156"/>
</dbReference>
<dbReference type="RefSeq" id="WP_069438237.1">
    <property type="nucleotide sequence ID" value="NZ_LPWG01000014.1"/>
</dbReference>
<proteinExistence type="predicted"/>
<gene>
    <name evidence="1" type="ORF">AUC68_10265</name>
</gene>
<protein>
    <recommendedName>
        <fullName evidence="3">YD repeat-containing protein</fullName>
    </recommendedName>
</protein>
<sequence length="110" mass="12312">MPLAESQDGASDWRYFATYSGVKLPLRLVTPIEAAALTNRNTFIRARFDPAGRLLECEKVVYGEVELTHRYEYDASGALKQAEVTMLDEETRVLRFDDETPAKAAAEDAP</sequence>
<evidence type="ECO:0008006" key="3">
    <source>
        <dbReference type="Google" id="ProtNLM"/>
    </source>
</evidence>
<dbReference type="STRING" id="1774968.AUC68_10265"/>
<organism evidence="1 2">
    <name type="scientific">Methyloceanibacter methanicus</name>
    <dbReference type="NCBI Taxonomy" id="1774968"/>
    <lineage>
        <taxon>Bacteria</taxon>
        <taxon>Pseudomonadati</taxon>
        <taxon>Pseudomonadota</taxon>
        <taxon>Alphaproteobacteria</taxon>
        <taxon>Hyphomicrobiales</taxon>
        <taxon>Hyphomicrobiaceae</taxon>
        <taxon>Methyloceanibacter</taxon>
    </lineage>
</organism>
<name>A0A1E3VWL0_9HYPH</name>
<evidence type="ECO:0000313" key="2">
    <source>
        <dbReference type="Proteomes" id="UP000094501"/>
    </source>
</evidence>
<dbReference type="AlphaFoldDB" id="A0A1E3VWL0"/>
<keyword evidence="2" id="KW-1185">Reference proteome</keyword>
<dbReference type="EMBL" id="LPWG01000014">
    <property type="protein sequence ID" value="ODR97909.1"/>
    <property type="molecule type" value="Genomic_DNA"/>
</dbReference>
<evidence type="ECO:0000313" key="1">
    <source>
        <dbReference type="EMBL" id="ODR97909.1"/>
    </source>
</evidence>